<proteinExistence type="predicted"/>
<gene>
    <name evidence="1" type="ORF">Harvfovirus36_8</name>
</gene>
<organism evidence="1">
    <name type="scientific">Harvfovirus sp</name>
    <dbReference type="NCBI Taxonomy" id="2487768"/>
    <lineage>
        <taxon>Viruses</taxon>
        <taxon>Varidnaviria</taxon>
        <taxon>Bamfordvirae</taxon>
        <taxon>Nucleocytoviricota</taxon>
        <taxon>Megaviricetes</taxon>
        <taxon>Imitervirales</taxon>
        <taxon>Mimiviridae</taxon>
        <taxon>Klosneuvirinae</taxon>
    </lineage>
</organism>
<protein>
    <submittedName>
        <fullName evidence="1">Putative ORFan</fullName>
    </submittedName>
</protein>
<reference evidence="1" key="1">
    <citation type="submission" date="2018-10" db="EMBL/GenBank/DDBJ databases">
        <title>Hidden diversity of soil giant viruses.</title>
        <authorList>
            <person name="Schulz F."/>
            <person name="Alteio L."/>
            <person name="Goudeau D."/>
            <person name="Ryan E.M."/>
            <person name="Malmstrom R.R."/>
            <person name="Blanchard J."/>
            <person name="Woyke T."/>
        </authorList>
    </citation>
    <scope>NUCLEOTIDE SEQUENCE</scope>
    <source>
        <strain evidence="1">HAV1</strain>
    </source>
</reference>
<name>A0A3G5A2L7_9VIRU</name>
<evidence type="ECO:0000313" key="1">
    <source>
        <dbReference type="EMBL" id="AYV81477.1"/>
    </source>
</evidence>
<accession>A0A3G5A2L7</accession>
<dbReference type="EMBL" id="MK072278">
    <property type="protein sequence ID" value="AYV81477.1"/>
    <property type="molecule type" value="Genomic_DNA"/>
</dbReference>
<sequence length="712" mass="83913">MSYGEDNPFDYLLIKYFSPTQVKTFKKSNSYPRYVKIFKLITDKNNRKQADDFEKIFKMISYYSKIDVMFDIYVYFKIFQFRFFREIFFEECYFHVVVYCQKSWGFGDIMYGIKNKLIMDRFYPEENIFFVVRTEEDGKLINASLVKQGKAFRIFILEEYILECKKSERMAMCPKQIYVGAVGANQKRFDDIPGKKVVIFLDEYNGWRVGVPDVVVEDRLESVFRDLRRIEDRMIGKKCWIKSKYVINQSVVDKNIYVSVNTDEATRYVNIDYVNDMGNVERLIWSARGRKESFDCLAKDIDLDEVYCLTTSVDITRLMTEGINLGLDCGDFVKEILIMFLKKSANSNNFLFRDCRYVLNPIYDAYVIVKEVWKRSDVVRVRERGRVIGELKTKDECRVAMLGECEVCSCRSCVAAEHAGRLRVPIFTQSLPRKIDMRWLDNEQTLPLAGSAGIGLNKHKYPCSGIHLEINIPTELKDTKLMSYLAYLKETKGDNFYFAYNSDSAENNYSYLSKFIETICHSRCDQDRWINIMLISRDCYFPSDNTLEFQDIKLYEFQKVKLRIFINESIIHDDMIYMMAVSQDLIFVSGDQSFAEVIALCRKGIIKILFYQVQLWKMDLVREYRNVVHYIWGDEEPLLKKFIDLVFSKIPCTTTLVDLIKYKKVQLLEQSGILYNKIVEIFNFEDALISWVNSINMKLFFSTHPLAEIFFL</sequence>